<dbReference type="Proteomes" id="UP000515708">
    <property type="component" value="Chromosome"/>
</dbReference>
<proteinExistence type="predicted"/>
<dbReference type="PROSITE" id="PS51257">
    <property type="entry name" value="PROKAR_LIPOPROTEIN"/>
    <property type="match status" value="1"/>
</dbReference>
<dbReference type="InterPro" id="IPR026004">
    <property type="entry name" value="Septum_form"/>
</dbReference>
<reference evidence="2 3" key="1">
    <citation type="journal article" date="2020" name="Front. Microbiol.">
        <title>Design of Bacterial Strain-Specific qPCR Assays Using NGS Data and Publicly Available Resources and Its Application to Track Biocontrol Strains.</title>
        <authorList>
            <person name="Hernandez I."/>
            <person name="Sant C."/>
            <person name="Martinez R."/>
            <person name="Fernandez C."/>
        </authorList>
    </citation>
    <scope>NUCLEOTIDE SEQUENCE [LARGE SCALE GENOMIC DNA]</scope>
    <source>
        <strain evidence="2 3">B24</strain>
    </source>
</reference>
<dbReference type="RefSeq" id="WP_182253349.1">
    <property type="nucleotide sequence ID" value="NZ_CP043732.1"/>
</dbReference>
<dbReference type="Pfam" id="PF13845">
    <property type="entry name" value="Septum_form"/>
    <property type="match status" value="1"/>
</dbReference>
<dbReference type="EMBL" id="CP043732">
    <property type="protein sequence ID" value="QMU98331.1"/>
    <property type="molecule type" value="Genomic_DNA"/>
</dbReference>
<gene>
    <name evidence="2" type="ORF">FVO59_14930</name>
</gene>
<accession>A0A7D7WHM2</accession>
<sequence>MTSRSLLRPLALAGSTIAVALVLTGCSIPTNVFSGDAERDEAGQVTSESNIDIFELKVGDCKLADDATSTELSDTNVVRCSDPHDEEIFYEFDLPDGDFPAADAVEQTVWETCDPQFEAFVGISELDSALTYAYFSPTQDGWERLGDRTIQCVLYSEDGTQLEGSAKGTKI</sequence>
<organism evidence="2 3">
    <name type="scientific">Microbacterium esteraromaticum</name>
    <dbReference type="NCBI Taxonomy" id="57043"/>
    <lineage>
        <taxon>Bacteria</taxon>
        <taxon>Bacillati</taxon>
        <taxon>Actinomycetota</taxon>
        <taxon>Actinomycetes</taxon>
        <taxon>Micrococcales</taxon>
        <taxon>Microbacteriaceae</taxon>
        <taxon>Microbacterium</taxon>
    </lineage>
</organism>
<dbReference type="AlphaFoldDB" id="A0A7D7WHM2"/>
<name>A0A7D7WHM2_9MICO</name>
<protein>
    <recommendedName>
        <fullName evidence="1">Septum formation-related domain-containing protein</fullName>
    </recommendedName>
</protein>
<evidence type="ECO:0000313" key="2">
    <source>
        <dbReference type="EMBL" id="QMU98331.1"/>
    </source>
</evidence>
<evidence type="ECO:0000313" key="3">
    <source>
        <dbReference type="Proteomes" id="UP000515708"/>
    </source>
</evidence>
<evidence type="ECO:0000259" key="1">
    <source>
        <dbReference type="Pfam" id="PF13845"/>
    </source>
</evidence>
<feature type="domain" description="Septum formation-related" evidence="1">
    <location>
        <begin position="59"/>
        <end position="160"/>
    </location>
</feature>